<evidence type="ECO:0000313" key="5">
    <source>
        <dbReference type="Proteomes" id="UP000245461"/>
    </source>
</evidence>
<accession>A0A317E222</accession>
<organism evidence="4 5">
    <name type="scientific">Zavarzinia aquatilis</name>
    <dbReference type="NCBI Taxonomy" id="2211142"/>
    <lineage>
        <taxon>Bacteria</taxon>
        <taxon>Pseudomonadati</taxon>
        <taxon>Pseudomonadota</taxon>
        <taxon>Alphaproteobacteria</taxon>
        <taxon>Rhodospirillales</taxon>
        <taxon>Zavarziniaceae</taxon>
        <taxon>Zavarzinia</taxon>
    </lineage>
</organism>
<dbReference type="Pfam" id="PF13629">
    <property type="entry name" value="T2SS-T3SS_pil_N"/>
    <property type="match status" value="1"/>
</dbReference>
<dbReference type="InterPro" id="IPR004846">
    <property type="entry name" value="T2SS/T3SS_dom"/>
</dbReference>
<evidence type="ECO:0000259" key="3">
    <source>
        <dbReference type="Pfam" id="PF13629"/>
    </source>
</evidence>
<comment type="caution">
    <text evidence="4">The sequence shown here is derived from an EMBL/GenBank/DDBJ whole genome shotgun (WGS) entry which is preliminary data.</text>
</comment>
<dbReference type="OrthoDB" id="9775455at2"/>
<dbReference type="Pfam" id="PF00263">
    <property type="entry name" value="Secretin"/>
    <property type="match status" value="1"/>
</dbReference>
<dbReference type="PRINTS" id="PR00811">
    <property type="entry name" value="BCTERIALGSPD"/>
</dbReference>
<dbReference type="InterPro" id="IPR050810">
    <property type="entry name" value="Bact_Secretion_Sys_Channel"/>
</dbReference>
<gene>
    <name evidence="4" type="ORF">DKG74_14115</name>
</gene>
<dbReference type="GO" id="GO:0015627">
    <property type="term" value="C:type II protein secretion system complex"/>
    <property type="evidence" value="ECO:0007669"/>
    <property type="project" value="TreeGrafter"/>
</dbReference>
<dbReference type="AlphaFoldDB" id="A0A317E222"/>
<protein>
    <submittedName>
        <fullName evidence="4">Uncharacterized protein</fullName>
    </submittedName>
</protein>
<reference evidence="4 5" key="1">
    <citation type="submission" date="2018-05" db="EMBL/GenBank/DDBJ databases">
        <title>Zavarzinia sp. HR-AS.</title>
        <authorList>
            <person name="Lee Y."/>
            <person name="Jeon C.O."/>
        </authorList>
    </citation>
    <scope>NUCLEOTIDE SEQUENCE [LARGE SCALE GENOMIC DNA]</scope>
    <source>
        <strain evidence="4 5">HR-AS</strain>
    </source>
</reference>
<dbReference type="PANTHER" id="PTHR30332:SF17">
    <property type="entry name" value="TYPE IV PILIATION SYSTEM PROTEIN DR_0774-RELATED"/>
    <property type="match status" value="1"/>
</dbReference>
<name>A0A317E222_9PROT</name>
<dbReference type="GO" id="GO:0009306">
    <property type="term" value="P:protein secretion"/>
    <property type="evidence" value="ECO:0007669"/>
    <property type="project" value="InterPro"/>
</dbReference>
<feature type="domain" description="Type II/III secretion system secretin-like" evidence="2">
    <location>
        <begin position="273"/>
        <end position="431"/>
    </location>
</feature>
<sequence length="475" mass="50335">MSEKTMLRVAAMTPRADKRDGAMRRFRQAMLSTATAIALTFALPALTGVTLGEAQAADYVNRPSLVIQPGVQTPLTLTSPIERVAIGDPETVTGRVVGPTDILLLGLKPGRTNLIVWEVGGEKAYVYPVVVPLGTGDLTRDLREDPELSGVRVDAAGGKVALKGSVPSNDAHARVLQMASRYFPDGVSDQIKVMQQQMVSVEIKFAALSTSTLKRLGFDFRSGPNTSFEYAVSSPGADLTGALSGVSPVSDALNVLMRLPGSDLSVVLGILSGAKLAQVLAEPTLLVRSGETAEFIAGGEIPIPVPQGDGNTITIDYRQFGIKLKVAATVLSPSRILLNLTPEVSDLDYGRAISIAGTQVPAIVKRGASSTLELGNGQSFVLAGLMSSSTADSDDALPVLGDLPILGAFFKRQQTTRERQELIIVATPRLVSPMDPRAIPPLPGTDLKDYDPSYGDMLLGRNRLRDVLPQYGLLP</sequence>
<dbReference type="InterPro" id="IPR032789">
    <property type="entry name" value="T2SS-T3SS_pil_N"/>
</dbReference>
<dbReference type="EMBL" id="QGLE01000008">
    <property type="protein sequence ID" value="PWR21137.1"/>
    <property type="molecule type" value="Genomic_DNA"/>
</dbReference>
<dbReference type="Proteomes" id="UP000245461">
    <property type="component" value="Unassembled WGS sequence"/>
</dbReference>
<evidence type="ECO:0000256" key="1">
    <source>
        <dbReference type="RuleBase" id="RU004003"/>
    </source>
</evidence>
<proteinExistence type="inferred from homology"/>
<comment type="similarity">
    <text evidence="1">Belongs to the bacterial secretin family.</text>
</comment>
<evidence type="ECO:0000259" key="2">
    <source>
        <dbReference type="Pfam" id="PF00263"/>
    </source>
</evidence>
<evidence type="ECO:0000313" key="4">
    <source>
        <dbReference type="EMBL" id="PWR21137.1"/>
    </source>
</evidence>
<feature type="domain" description="Pilus formation protein N-terminal" evidence="3">
    <location>
        <begin position="64"/>
        <end position="131"/>
    </location>
</feature>
<dbReference type="InterPro" id="IPR001775">
    <property type="entry name" value="GspD/PilQ"/>
</dbReference>
<keyword evidence="5" id="KW-1185">Reference proteome</keyword>
<dbReference type="PANTHER" id="PTHR30332">
    <property type="entry name" value="PROBABLE GENERAL SECRETION PATHWAY PROTEIN D"/>
    <property type="match status" value="1"/>
</dbReference>